<evidence type="ECO:0000313" key="3">
    <source>
        <dbReference type="Proteomes" id="UP001150259"/>
    </source>
</evidence>
<reference evidence="2 3" key="1">
    <citation type="submission" date="2022-11" db="EMBL/GenBank/DDBJ databases">
        <title>Anaerobic phenanthrene biodegradation by a DNRA strain PheN6.</title>
        <authorList>
            <person name="Zhang Z."/>
        </authorList>
    </citation>
    <scope>NUCLEOTIDE SEQUENCE [LARGE SCALE GENOMIC DNA]</scope>
    <source>
        <strain evidence="2 3">PheN6</strain>
    </source>
</reference>
<dbReference type="CDD" id="cd00882">
    <property type="entry name" value="Ras_like_GTPase"/>
    <property type="match status" value="1"/>
</dbReference>
<dbReference type="SUPFAM" id="SSF52540">
    <property type="entry name" value="P-loop containing nucleoside triphosphate hydrolases"/>
    <property type="match status" value="1"/>
</dbReference>
<comment type="caution">
    <text evidence="2">The sequence shown here is derived from an EMBL/GenBank/DDBJ whole genome shotgun (WGS) entry which is preliminary data.</text>
</comment>
<organism evidence="2 3">
    <name type="scientific">Intrasporangium calvum</name>
    <dbReference type="NCBI Taxonomy" id="53358"/>
    <lineage>
        <taxon>Bacteria</taxon>
        <taxon>Bacillati</taxon>
        <taxon>Actinomycetota</taxon>
        <taxon>Actinomycetes</taxon>
        <taxon>Micrococcales</taxon>
        <taxon>Intrasporangiaceae</taxon>
        <taxon>Intrasporangium</taxon>
    </lineage>
</organism>
<dbReference type="RefSeq" id="WP_272461401.1">
    <property type="nucleotide sequence ID" value="NZ_JAPFQL010000019.1"/>
</dbReference>
<dbReference type="Pfam" id="PF01926">
    <property type="entry name" value="MMR_HSR1"/>
    <property type="match status" value="1"/>
</dbReference>
<name>A0ABT5GGI5_9MICO</name>
<accession>A0ABT5GGI5</accession>
<sequence>MHAKAVAACRAALTDAHRASLDAVVADETARQFVEVLRAVEVVDAPPSARPMRVVLMGRTMAGKSTLLAALTRGASDRIGVGAQRTSRDVCAASANDMPEVEIVDTPGVGAKDGAEDVALAMAEVPGADLILWVASNDSFQEETAQSLRAVAYQGKPVVVALNCRAQLVDDLDREDFLEDPDAVFEQHEGHFRTIRSHLSSQGVSPVAEVMLHAEAARQARTDAIAGSALRQASRVDALLGVLQGEFRERRRARRVLREADEVRTQAETVGNAIALVEQRVRETVHVGRGMREDQERRTARLVEACRQSLEDDVVRAVGGRQGWHQTVTDFGPQVANEWETEQVGLVAELDKALEERLTQLERAVNDECAGAQREWASAVLPDLKVEGIHDFRGLWKRQAAGLAVGMGGAVAAAWIGFSVGGPAGAVVGATASLLITPLRKKVQSIFTSKAKILEANRELLRTQITEILGDLERQTLGVVAEAIDRVRHDLAAGFARQATSEAAALQVADALAAQALVIATAVSALDRETVGCLLLSDGRPRLAASVRRVTRLPGVCMAVQVTEEALAEAWLFPPSSPELLSFGRAPSTGPSGAYAGPYVLGLTERVPKAICRRHQDTVVVTDAQVPDQVLAAWSATLSDHLGTQIGILDPSAKGSASA</sequence>
<evidence type="ECO:0000313" key="2">
    <source>
        <dbReference type="EMBL" id="MDC5696826.1"/>
    </source>
</evidence>
<dbReference type="InterPro" id="IPR006073">
    <property type="entry name" value="GTP-bd"/>
</dbReference>
<proteinExistence type="predicted"/>
<dbReference type="EMBL" id="JAPFQL010000019">
    <property type="protein sequence ID" value="MDC5696826.1"/>
    <property type="molecule type" value="Genomic_DNA"/>
</dbReference>
<feature type="domain" description="G" evidence="1">
    <location>
        <begin position="53"/>
        <end position="163"/>
    </location>
</feature>
<dbReference type="Proteomes" id="UP001150259">
    <property type="component" value="Unassembled WGS sequence"/>
</dbReference>
<gene>
    <name evidence="2" type="ORF">OO014_06110</name>
</gene>
<evidence type="ECO:0000259" key="1">
    <source>
        <dbReference type="Pfam" id="PF01926"/>
    </source>
</evidence>
<dbReference type="InterPro" id="IPR027417">
    <property type="entry name" value="P-loop_NTPase"/>
</dbReference>
<keyword evidence="3" id="KW-1185">Reference proteome</keyword>
<dbReference type="Gene3D" id="3.40.50.300">
    <property type="entry name" value="P-loop containing nucleotide triphosphate hydrolases"/>
    <property type="match status" value="1"/>
</dbReference>
<protein>
    <submittedName>
        <fullName evidence="2">50S ribosome-binding GTPase</fullName>
    </submittedName>
</protein>